<comment type="caution">
    <text evidence="2">The sequence shown here is derived from an EMBL/GenBank/DDBJ whole genome shotgun (WGS) entry which is preliminary data.</text>
</comment>
<gene>
    <name evidence="2" type="ORF">Zm00014a_039802</name>
</gene>
<accession>A0A3L6ERB1</accession>
<evidence type="ECO:0000313" key="2">
    <source>
        <dbReference type="EMBL" id="PWZ21847.1"/>
    </source>
</evidence>
<dbReference type="Proteomes" id="UP000251960">
    <property type="component" value="Chromosome 5"/>
</dbReference>
<feature type="region of interest" description="Disordered" evidence="1">
    <location>
        <begin position="58"/>
        <end position="80"/>
    </location>
</feature>
<proteinExistence type="predicted"/>
<name>A0A3L6ERB1_MAIZE</name>
<reference evidence="2 3" key="1">
    <citation type="journal article" date="2018" name="Nat. Genet.">
        <title>Extensive intraspecific gene order and gene structural variations between Mo17 and other maize genomes.</title>
        <authorList>
            <person name="Sun S."/>
            <person name="Zhou Y."/>
            <person name="Chen J."/>
            <person name="Shi J."/>
            <person name="Zhao H."/>
            <person name="Zhao H."/>
            <person name="Song W."/>
            <person name="Zhang M."/>
            <person name="Cui Y."/>
            <person name="Dong X."/>
            <person name="Liu H."/>
            <person name="Ma X."/>
            <person name="Jiao Y."/>
            <person name="Wang B."/>
            <person name="Wei X."/>
            <person name="Stein J.C."/>
            <person name="Glaubitz J.C."/>
            <person name="Lu F."/>
            <person name="Yu G."/>
            <person name="Liang C."/>
            <person name="Fengler K."/>
            <person name="Li B."/>
            <person name="Rafalski A."/>
            <person name="Schnable P.S."/>
            <person name="Ware D.H."/>
            <person name="Buckler E.S."/>
            <person name="Lai J."/>
        </authorList>
    </citation>
    <scope>NUCLEOTIDE SEQUENCE [LARGE SCALE GENOMIC DNA]</scope>
    <source>
        <strain evidence="3">cv. Missouri 17</strain>
        <tissue evidence="2">Seedling</tissue>
    </source>
</reference>
<dbReference type="AlphaFoldDB" id="A0A3L6ERB1"/>
<evidence type="ECO:0000256" key="1">
    <source>
        <dbReference type="SAM" id="MobiDB-lite"/>
    </source>
</evidence>
<protein>
    <submittedName>
        <fullName evidence="2">Uncharacterized protein</fullName>
    </submittedName>
</protein>
<evidence type="ECO:0000313" key="3">
    <source>
        <dbReference type="Proteomes" id="UP000251960"/>
    </source>
</evidence>
<feature type="compositionally biased region" description="Basic and acidic residues" evidence="1">
    <location>
        <begin position="60"/>
        <end position="80"/>
    </location>
</feature>
<dbReference type="EMBL" id="NCVQ01000006">
    <property type="protein sequence ID" value="PWZ21847.1"/>
    <property type="molecule type" value="Genomic_DNA"/>
</dbReference>
<organism evidence="2 3">
    <name type="scientific">Zea mays</name>
    <name type="common">Maize</name>
    <dbReference type="NCBI Taxonomy" id="4577"/>
    <lineage>
        <taxon>Eukaryota</taxon>
        <taxon>Viridiplantae</taxon>
        <taxon>Streptophyta</taxon>
        <taxon>Embryophyta</taxon>
        <taxon>Tracheophyta</taxon>
        <taxon>Spermatophyta</taxon>
        <taxon>Magnoliopsida</taxon>
        <taxon>Liliopsida</taxon>
        <taxon>Poales</taxon>
        <taxon>Poaceae</taxon>
        <taxon>PACMAD clade</taxon>
        <taxon>Panicoideae</taxon>
        <taxon>Andropogonodae</taxon>
        <taxon>Andropogoneae</taxon>
        <taxon>Tripsacinae</taxon>
        <taxon>Zea</taxon>
    </lineage>
</organism>
<sequence length="80" mass="8750">MPRPSSTQRLAADPEDAMDEESGLMLGLVYSARARGNSRARVLAPGVLAFEAGVRAQKRTTMDSESWKRKATRRESVVDG</sequence>